<dbReference type="NCBIfam" id="TIGR00230">
    <property type="entry name" value="sfsA"/>
    <property type="match status" value="1"/>
</dbReference>
<dbReference type="OrthoDB" id="9802365at2"/>
<dbReference type="Pfam" id="PF03749">
    <property type="entry name" value="SfsA"/>
    <property type="match status" value="1"/>
</dbReference>
<dbReference type="PANTHER" id="PTHR30545:SF2">
    <property type="entry name" value="SUGAR FERMENTATION STIMULATION PROTEIN A"/>
    <property type="match status" value="1"/>
</dbReference>
<dbReference type="HAMAP" id="MF_00095">
    <property type="entry name" value="SfsA"/>
    <property type="match status" value="1"/>
</dbReference>
<dbReference type="InterPro" id="IPR041465">
    <property type="entry name" value="SfsA_N"/>
</dbReference>
<dbReference type="AlphaFoldDB" id="A0A328FF27"/>
<reference evidence="5 6" key="1">
    <citation type="submission" date="2018-06" db="EMBL/GenBank/DDBJ databases">
        <title>Complete Genome Sequence of Desulfobacter hydrogenophilus (DSM3380).</title>
        <authorList>
            <person name="Marietou A."/>
            <person name="Schreiber L."/>
            <person name="Marshall I."/>
            <person name="Jorgensen B."/>
        </authorList>
    </citation>
    <scope>NUCLEOTIDE SEQUENCE [LARGE SCALE GENOMIC DNA]</scope>
    <source>
        <strain evidence="5 6">DSM 3380</strain>
    </source>
</reference>
<feature type="domain" description="SfsA N-terminal OB" evidence="3">
    <location>
        <begin position="16"/>
        <end position="82"/>
    </location>
</feature>
<dbReference type="EMBL" id="QLNI01000009">
    <property type="protein sequence ID" value="RAM02939.1"/>
    <property type="molecule type" value="Genomic_DNA"/>
</dbReference>
<dbReference type="RefSeq" id="WP_111954690.1">
    <property type="nucleotide sequence ID" value="NZ_CP036313.1"/>
</dbReference>
<gene>
    <name evidence="1 4" type="primary">sfsA</name>
    <name evidence="5" type="ORF">DO021_05940</name>
    <name evidence="4" type="ORF">EYB58_01570</name>
</gene>
<dbReference type="InterPro" id="IPR005224">
    <property type="entry name" value="SfsA"/>
</dbReference>
<dbReference type="InterPro" id="IPR040452">
    <property type="entry name" value="SfsA_C"/>
</dbReference>
<name>A0A328FF27_9BACT</name>
<dbReference type="Proteomes" id="UP000293902">
    <property type="component" value="Chromosome"/>
</dbReference>
<protein>
    <recommendedName>
        <fullName evidence="1">Sugar fermentation stimulation protein homolog</fullName>
    </recommendedName>
</protein>
<reference evidence="4 7" key="2">
    <citation type="submission" date="2019-02" db="EMBL/GenBank/DDBJ databases">
        <title>Complete genome sequence of Desulfobacter hydrogenophilus AcRS1.</title>
        <authorList>
            <person name="Marietou A."/>
            <person name="Lund M.B."/>
            <person name="Marshall I.P.G."/>
            <person name="Schreiber L."/>
            <person name="Jorgensen B."/>
        </authorList>
    </citation>
    <scope>NUCLEOTIDE SEQUENCE [LARGE SCALE GENOMIC DNA]</scope>
    <source>
        <strain evidence="4 7">AcRS1</strain>
    </source>
</reference>
<dbReference type="Pfam" id="PF17746">
    <property type="entry name" value="SfsA_N"/>
    <property type="match status" value="1"/>
</dbReference>
<dbReference type="Gene3D" id="2.40.50.580">
    <property type="match status" value="1"/>
</dbReference>
<evidence type="ECO:0000313" key="5">
    <source>
        <dbReference type="EMBL" id="RAM02939.1"/>
    </source>
</evidence>
<comment type="similarity">
    <text evidence="1">Belongs to the SfsA family.</text>
</comment>
<dbReference type="Proteomes" id="UP000248798">
    <property type="component" value="Unassembled WGS sequence"/>
</dbReference>
<dbReference type="FunFam" id="2.40.50.580:FF:000001">
    <property type="entry name" value="Sugar fermentation stimulation protein A"/>
    <property type="match status" value="1"/>
</dbReference>
<evidence type="ECO:0000256" key="1">
    <source>
        <dbReference type="HAMAP-Rule" id="MF_00095"/>
    </source>
</evidence>
<proteinExistence type="inferred from homology"/>
<evidence type="ECO:0000313" key="6">
    <source>
        <dbReference type="Proteomes" id="UP000248798"/>
    </source>
</evidence>
<evidence type="ECO:0000259" key="3">
    <source>
        <dbReference type="Pfam" id="PF17746"/>
    </source>
</evidence>
<dbReference type="EMBL" id="CP036313">
    <property type="protein sequence ID" value="QBH11725.1"/>
    <property type="molecule type" value="Genomic_DNA"/>
</dbReference>
<evidence type="ECO:0000259" key="2">
    <source>
        <dbReference type="Pfam" id="PF03749"/>
    </source>
</evidence>
<dbReference type="PANTHER" id="PTHR30545">
    <property type="entry name" value="SUGAR FERMENTATION STIMULATION PROTEIN A"/>
    <property type="match status" value="1"/>
</dbReference>
<dbReference type="Gene3D" id="3.40.1350.60">
    <property type="match status" value="1"/>
</dbReference>
<feature type="domain" description="Sugar fermentation stimulation protein C-terminal" evidence="2">
    <location>
        <begin position="86"/>
        <end position="220"/>
    </location>
</feature>
<evidence type="ECO:0000313" key="7">
    <source>
        <dbReference type="Proteomes" id="UP000293902"/>
    </source>
</evidence>
<evidence type="ECO:0000313" key="4">
    <source>
        <dbReference type="EMBL" id="QBH11725.1"/>
    </source>
</evidence>
<keyword evidence="7" id="KW-1185">Reference proteome</keyword>
<dbReference type="GO" id="GO:0003677">
    <property type="term" value="F:DNA binding"/>
    <property type="evidence" value="ECO:0007669"/>
    <property type="project" value="InterPro"/>
</dbReference>
<organism evidence="5 6">
    <name type="scientific">Desulfobacter hydrogenophilus</name>
    <dbReference type="NCBI Taxonomy" id="2291"/>
    <lineage>
        <taxon>Bacteria</taxon>
        <taxon>Pseudomonadati</taxon>
        <taxon>Thermodesulfobacteriota</taxon>
        <taxon>Desulfobacteria</taxon>
        <taxon>Desulfobacterales</taxon>
        <taxon>Desulfobacteraceae</taxon>
        <taxon>Desulfobacter</taxon>
    </lineage>
</organism>
<accession>A0A328FF27</accession>
<dbReference type="CDD" id="cd22359">
    <property type="entry name" value="SfsA-like_bacterial"/>
    <property type="match status" value="1"/>
</dbReference>
<sequence length="241" mass="27137">MYKGYELPPLIKGKLLKRYKRFLADIELENGEMVTAHCPNSGSMKGCARPGSEAWISQSTNPKRKLKYTWELTRVDGTFIGINTLVPNRLVKASVENNLVPELSGYSRVTSEVKTSEHTRLDLMLEDDNKKPCFVEIKNCTLVENGLARFPDAVTKRGQKHIQELVGLAAGGHRAVLFFLVQRTDADTFTPAADIDPEYAEKLMQARLKGVEIIVRDVVFNLDVDPALIRLDRSLNFFEPD</sequence>